<feature type="transmembrane region" description="Helical" evidence="1">
    <location>
        <begin position="36"/>
        <end position="54"/>
    </location>
</feature>
<evidence type="ECO:0000313" key="3">
    <source>
        <dbReference type="Proteomes" id="UP000241229"/>
    </source>
</evidence>
<protein>
    <submittedName>
        <fullName evidence="2">DUF4381 domain-containing protein</fullName>
    </submittedName>
</protein>
<keyword evidence="1" id="KW-0472">Membrane</keyword>
<dbReference type="InterPro" id="IPR025489">
    <property type="entry name" value="DUF4381"/>
</dbReference>
<comment type="caution">
    <text evidence="2">The sequence shown here is derived from an EMBL/GenBank/DDBJ whole genome shotgun (WGS) entry which is preliminary data.</text>
</comment>
<gene>
    <name evidence="2" type="ORF">C7I84_10850</name>
</gene>
<evidence type="ECO:0000256" key="1">
    <source>
        <dbReference type="SAM" id="Phobius"/>
    </source>
</evidence>
<reference evidence="2 3" key="1">
    <citation type="submission" date="2018-03" db="EMBL/GenBank/DDBJ databases">
        <title>The draft genome of Mesorhizobium sp. 6GN-30.</title>
        <authorList>
            <person name="Liu L."/>
            <person name="Li L."/>
            <person name="Wang T."/>
            <person name="Zhang X."/>
            <person name="Liang L."/>
        </authorList>
    </citation>
    <scope>NUCLEOTIDE SEQUENCE [LARGE SCALE GENOMIC DNA]</scope>
    <source>
        <strain evidence="2 3">6GN30</strain>
    </source>
</reference>
<dbReference type="Pfam" id="PF14316">
    <property type="entry name" value="DUF4381"/>
    <property type="match status" value="1"/>
</dbReference>
<accession>A0A2P7SDD5</accession>
<dbReference type="AlphaFoldDB" id="A0A2P7SDD5"/>
<organism evidence="2 3">
    <name type="scientific">Kumtagia ephedrae</name>
    <dbReference type="NCBI Taxonomy" id="2116701"/>
    <lineage>
        <taxon>Bacteria</taxon>
        <taxon>Pseudomonadati</taxon>
        <taxon>Pseudomonadota</taxon>
        <taxon>Alphaproteobacteria</taxon>
        <taxon>Hyphomicrobiales</taxon>
        <taxon>Phyllobacteriaceae</taxon>
        <taxon>Kumtagia</taxon>
    </lineage>
</organism>
<dbReference type="Proteomes" id="UP000241229">
    <property type="component" value="Unassembled WGS sequence"/>
</dbReference>
<proteinExistence type="predicted"/>
<keyword evidence="1" id="KW-1133">Transmembrane helix</keyword>
<name>A0A2P7SDD5_9HYPH</name>
<sequence length="175" mass="19487">MDEDAAPQLDAATRAALQKLADIAQPPPVSWMPQTWGWAALAVLVAALLLWALWRWHQYRVRNRYRREAIAELARIEARHGAPEGRADAVTEAAALLKRVALAAWPREAVAPLSGRDWVAFLRRTAGGSSFPDEAAALLDDAEYRWPSNRRVADADEKAFLVAARRWIEGHHVPA</sequence>
<dbReference type="EMBL" id="PXYK01000009">
    <property type="protein sequence ID" value="PSJ60477.1"/>
    <property type="molecule type" value="Genomic_DNA"/>
</dbReference>
<dbReference type="OrthoDB" id="283083at2"/>
<keyword evidence="3" id="KW-1185">Reference proteome</keyword>
<evidence type="ECO:0000313" key="2">
    <source>
        <dbReference type="EMBL" id="PSJ60477.1"/>
    </source>
</evidence>
<keyword evidence="1" id="KW-0812">Transmembrane</keyword>
<dbReference type="RefSeq" id="WP_106772202.1">
    <property type="nucleotide sequence ID" value="NZ_PXYK01000009.1"/>
</dbReference>